<comment type="caution">
    <text evidence="2">The sequence shown here is derived from an EMBL/GenBank/DDBJ whole genome shotgun (WGS) entry which is preliminary data.</text>
</comment>
<dbReference type="AlphaFoldDB" id="A0A101T7E8"/>
<proteinExistence type="predicted"/>
<protein>
    <submittedName>
        <fullName evidence="2">Uncharacterized protein</fullName>
    </submittedName>
</protein>
<evidence type="ECO:0000313" key="3">
    <source>
        <dbReference type="Proteomes" id="UP000052982"/>
    </source>
</evidence>
<accession>A0A101T7E8</accession>
<gene>
    <name evidence="2" type="ORF">AQJ64_07215</name>
</gene>
<dbReference type="Proteomes" id="UP000052982">
    <property type="component" value="Unassembled WGS sequence"/>
</dbReference>
<organism evidence="2 3">
    <name type="scientific">Streptomyces griseoruber</name>
    <dbReference type="NCBI Taxonomy" id="1943"/>
    <lineage>
        <taxon>Bacteria</taxon>
        <taxon>Bacillati</taxon>
        <taxon>Actinomycetota</taxon>
        <taxon>Actinomycetes</taxon>
        <taxon>Kitasatosporales</taxon>
        <taxon>Streptomycetaceae</taxon>
        <taxon>Streptomyces</taxon>
    </lineage>
</organism>
<dbReference type="EMBL" id="LMWW01000008">
    <property type="protein sequence ID" value="KUN87070.1"/>
    <property type="molecule type" value="Genomic_DNA"/>
</dbReference>
<feature type="region of interest" description="Disordered" evidence="1">
    <location>
        <begin position="37"/>
        <end position="64"/>
    </location>
</feature>
<name>A0A101T7E8_9ACTN</name>
<sequence length="64" mass="6578">MLVGHAACELAGPPFALYRIGHVAIPAAGRAVVGRARRVKPPRAPPQHAASFVTEAGDQGLKPA</sequence>
<reference evidence="2 3" key="1">
    <citation type="submission" date="2015-10" db="EMBL/GenBank/DDBJ databases">
        <title>Draft genome sequence of Streptomyces griseoruber DSM 40281, type strain for the species Streptomyces griseoruber.</title>
        <authorList>
            <person name="Ruckert C."/>
            <person name="Winkler A."/>
            <person name="Kalinowski J."/>
            <person name="Kampfer P."/>
            <person name="Glaeser S."/>
        </authorList>
    </citation>
    <scope>NUCLEOTIDE SEQUENCE [LARGE SCALE GENOMIC DNA]</scope>
    <source>
        <strain evidence="2 3">DSM 40281</strain>
    </source>
</reference>
<evidence type="ECO:0000256" key="1">
    <source>
        <dbReference type="SAM" id="MobiDB-lite"/>
    </source>
</evidence>
<evidence type="ECO:0000313" key="2">
    <source>
        <dbReference type="EMBL" id="KUN87070.1"/>
    </source>
</evidence>
<keyword evidence="3" id="KW-1185">Reference proteome</keyword>